<dbReference type="GO" id="GO:0046872">
    <property type="term" value="F:metal ion binding"/>
    <property type="evidence" value="ECO:0007669"/>
    <property type="project" value="UniProtKB-KW"/>
</dbReference>
<dbReference type="Proteomes" id="UP001149411">
    <property type="component" value="Unassembled WGS sequence"/>
</dbReference>
<keyword evidence="6 10" id="KW-0479">Metal-binding</keyword>
<dbReference type="AlphaFoldDB" id="A0A9Q4C3X8"/>
<name>A0A9Q4C3X8_9EURY</name>
<dbReference type="NCBIfam" id="TIGR00322">
    <property type="entry name" value="diphth2_R"/>
    <property type="match status" value="1"/>
</dbReference>
<dbReference type="InterPro" id="IPR022428">
    <property type="entry name" value="Dph2_arc"/>
</dbReference>
<comment type="similarity">
    <text evidence="10">Belongs to the DPH1/DPH2 family.</text>
</comment>
<evidence type="ECO:0000256" key="6">
    <source>
        <dbReference type="ARBA" id="ARBA00022723"/>
    </source>
</evidence>
<proteinExistence type="inferred from homology"/>
<dbReference type="GO" id="GO:0051539">
    <property type="term" value="F:4 iron, 4 sulfur cluster binding"/>
    <property type="evidence" value="ECO:0007669"/>
    <property type="project" value="UniProtKB-UniRule"/>
</dbReference>
<dbReference type="PANTHER" id="PTHR10762">
    <property type="entry name" value="DIPHTHAMIDE BIOSYNTHESIS PROTEIN"/>
    <property type="match status" value="1"/>
</dbReference>
<evidence type="ECO:0000256" key="2">
    <source>
        <dbReference type="ARBA" id="ARBA00005156"/>
    </source>
</evidence>
<dbReference type="GO" id="GO:0017183">
    <property type="term" value="P:protein histidyl modification to diphthamide"/>
    <property type="evidence" value="ECO:0007669"/>
    <property type="project" value="UniProtKB-UniRule"/>
</dbReference>
<dbReference type="InterPro" id="IPR042263">
    <property type="entry name" value="DPH1/DPH2_1"/>
</dbReference>
<protein>
    <recommendedName>
        <fullName evidence="3 10">2-(3-amino-3-carboxypropyl)histidine synthase</fullName>
        <ecNumber evidence="3 10">2.5.1.108</ecNumber>
    </recommendedName>
</protein>
<dbReference type="Gene3D" id="3.40.50.11840">
    <property type="entry name" value="Diphthamide synthesis DPH1/DPH2 domain 1"/>
    <property type="match status" value="1"/>
</dbReference>
<comment type="function">
    <text evidence="10">Catalyzes the first step of diphthamide biosynthesis, i.e. the transfer of the 3-amino-3-carboxypropyl group from S-adenosyl-L-methionine (SAM) to the C2 position of the imidazole ring of the target histidine residue in translation elongation factor 2 (EF-2).</text>
</comment>
<evidence type="ECO:0000256" key="9">
    <source>
        <dbReference type="ARBA" id="ARBA00048403"/>
    </source>
</evidence>
<dbReference type="GO" id="GO:0090560">
    <property type="term" value="F:2-(3-amino-3-carboxypropyl)histidine synthase activity"/>
    <property type="evidence" value="ECO:0007669"/>
    <property type="project" value="UniProtKB-UniRule"/>
</dbReference>
<gene>
    <name evidence="11" type="primary">dph2</name>
    <name evidence="11" type="ORF">EGH25_04010</name>
</gene>
<dbReference type="InterPro" id="IPR042265">
    <property type="entry name" value="DPH1/DPH2_3"/>
</dbReference>
<evidence type="ECO:0000256" key="4">
    <source>
        <dbReference type="ARBA" id="ARBA00022679"/>
    </source>
</evidence>
<reference evidence="11" key="1">
    <citation type="submission" date="2022-09" db="EMBL/GenBank/DDBJ databases">
        <title>Haloadaptaus new haloarchaeum isolated from saline soil.</title>
        <authorList>
            <person name="Duran-Viseras A."/>
            <person name="Sanchez-Porro C."/>
            <person name="Ventosa A."/>
        </authorList>
    </citation>
    <scope>NUCLEOTIDE SEQUENCE</scope>
    <source>
        <strain evidence="11">F3-133</strain>
    </source>
</reference>
<evidence type="ECO:0000256" key="7">
    <source>
        <dbReference type="ARBA" id="ARBA00023004"/>
    </source>
</evidence>
<keyword evidence="12" id="KW-1185">Reference proteome</keyword>
<accession>A0A9Q4C3X8</accession>
<keyword evidence="7 10" id="KW-0408">Iron</keyword>
<dbReference type="RefSeq" id="WP_266086363.1">
    <property type="nucleotide sequence ID" value="NZ_RKLV01000003.1"/>
</dbReference>
<evidence type="ECO:0000256" key="3">
    <source>
        <dbReference type="ARBA" id="ARBA00012221"/>
    </source>
</evidence>
<dbReference type="SFLD" id="SFLDS00032">
    <property type="entry name" value="Radical_SAM_3-amino-3-carboxyp"/>
    <property type="match status" value="1"/>
</dbReference>
<dbReference type="PIRSF" id="PIRSF004967">
    <property type="entry name" value="DPH1"/>
    <property type="match status" value="1"/>
</dbReference>
<keyword evidence="4 10" id="KW-0808">Transferase</keyword>
<keyword evidence="10" id="KW-0004">4Fe-4S</keyword>
<organism evidence="11 12">
    <name type="scientific">Halorutilus salinus</name>
    <dbReference type="NCBI Taxonomy" id="2487751"/>
    <lineage>
        <taxon>Archaea</taxon>
        <taxon>Methanobacteriati</taxon>
        <taxon>Methanobacteriota</taxon>
        <taxon>Stenosarchaea group</taxon>
        <taxon>Halobacteria</taxon>
        <taxon>Halorutilales</taxon>
        <taxon>Halorutilaceae</taxon>
        <taxon>Halorutilus</taxon>
    </lineage>
</organism>
<evidence type="ECO:0000313" key="12">
    <source>
        <dbReference type="Proteomes" id="UP001149411"/>
    </source>
</evidence>
<keyword evidence="8 10" id="KW-0411">Iron-sulfur</keyword>
<dbReference type="PANTHER" id="PTHR10762:SF1">
    <property type="entry name" value="2-(3-AMINO-3-CARBOXYPROPYL)HISTIDINE SYNTHASE SUBUNIT 1"/>
    <property type="match status" value="1"/>
</dbReference>
<dbReference type="InterPro" id="IPR016435">
    <property type="entry name" value="DPH1/DPH2"/>
</dbReference>
<evidence type="ECO:0000256" key="10">
    <source>
        <dbReference type="PIRNR" id="PIRNR004967"/>
    </source>
</evidence>
<dbReference type="Gene3D" id="3.40.50.11850">
    <property type="entry name" value="Diphthamide synthesis DPH1/DPH2 domain 2"/>
    <property type="match status" value="1"/>
</dbReference>
<evidence type="ECO:0000256" key="1">
    <source>
        <dbReference type="ARBA" id="ARBA00001966"/>
    </source>
</evidence>
<evidence type="ECO:0000256" key="5">
    <source>
        <dbReference type="ARBA" id="ARBA00022691"/>
    </source>
</evidence>
<dbReference type="InterPro" id="IPR042264">
    <property type="entry name" value="DPH1/DPH2_2"/>
</dbReference>
<sequence>MELHESAFGFEIDRIVDEIEDRGCDKVGLQFPQGLKRRATTVVDTLEDRTDARFYVSGDPCYGACDLDEWLMRNTEILVHFGHSPIEDSKDVLYVKSRSDAPIEGITREATEELDASEPVCLVTTAQHSHVFEEARELLVDEGFEVVSSGGGNRLENEGQVLGCNYTSVVPEAPQVLYLGGGDFHPVGLAMDHPDKLLVVADPVNDKVHEVDGEKFIRQRYAEISRARDVDPDRWGVLLSTKIGQRREEIAQYILDNYDDTYLITMDEVTQDRLLHFDADAYVNTACPRITTDDGPRYNDPVLTRTEFEIAVGERDWDELSFDTFHGAW</sequence>
<comment type="pathway">
    <text evidence="2 10">Protein modification; peptidyl-diphthamide biosynthesis.</text>
</comment>
<dbReference type="Pfam" id="PF01866">
    <property type="entry name" value="Diphthamide_syn"/>
    <property type="match status" value="1"/>
</dbReference>
<comment type="cofactor">
    <cofactor evidence="1 10">
        <name>[4Fe-4S] cluster</name>
        <dbReference type="ChEBI" id="CHEBI:49883"/>
    </cofactor>
</comment>
<dbReference type="EMBL" id="RKLV01000003">
    <property type="protein sequence ID" value="MCX2818519.1"/>
    <property type="molecule type" value="Genomic_DNA"/>
</dbReference>
<evidence type="ECO:0000256" key="8">
    <source>
        <dbReference type="ARBA" id="ARBA00023014"/>
    </source>
</evidence>
<keyword evidence="5 10" id="KW-0949">S-adenosyl-L-methionine</keyword>
<comment type="caution">
    <text evidence="11">The sequence shown here is derived from an EMBL/GenBank/DDBJ whole genome shotgun (WGS) entry which is preliminary data.</text>
</comment>
<dbReference type="EC" id="2.5.1.108" evidence="3 10"/>
<dbReference type="InterPro" id="IPR035435">
    <property type="entry name" value="DPH1/DPH2_euk_archaea"/>
</dbReference>
<comment type="catalytic activity">
    <reaction evidence="9 10">
        <text>L-histidyl-[translation elongation factor 2] + S-adenosyl-L-methionine = 2-[(3S)-amino-3-carboxypropyl]-L-histidyl-[translation elongation factor 2] + S-methyl-5'-thioadenosine + H(+)</text>
        <dbReference type="Rhea" id="RHEA:36783"/>
        <dbReference type="Rhea" id="RHEA-COMP:9748"/>
        <dbReference type="Rhea" id="RHEA-COMP:9749"/>
        <dbReference type="ChEBI" id="CHEBI:15378"/>
        <dbReference type="ChEBI" id="CHEBI:17509"/>
        <dbReference type="ChEBI" id="CHEBI:29979"/>
        <dbReference type="ChEBI" id="CHEBI:59789"/>
        <dbReference type="ChEBI" id="CHEBI:73995"/>
        <dbReference type="EC" id="2.5.1.108"/>
    </reaction>
</comment>
<evidence type="ECO:0000313" key="11">
    <source>
        <dbReference type="EMBL" id="MCX2818519.1"/>
    </source>
</evidence>
<dbReference type="Gene3D" id="3.40.50.11860">
    <property type="entry name" value="Diphthamide synthesis DPH1/DPH2 domain 3"/>
    <property type="match status" value="1"/>
</dbReference>
<dbReference type="NCBIfam" id="TIGR03682">
    <property type="entry name" value="arCOG04112"/>
    <property type="match status" value="1"/>
</dbReference>